<evidence type="ECO:0000259" key="2">
    <source>
        <dbReference type="Pfam" id="PF09791"/>
    </source>
</evidence>
<evidence type="ECO:0000313" key="4">
    <source>
        <dbReference type="Proteomes" id="UP000594263"/>
    </source>
</evidence>
<dbReference type="InterPro" id="IPR039251">
    <property type="entry name" value="OXLD1"/>
</dbReference>
<feature type="domain" description="Oxidoreductase-like" evidence="2">
    <location>
        <begin position="103"/>
        <end position="138"/>
    </location>
</feature>
<name>A0A7N0UFV5_KALFE</name>
<keyword evidence="4" id="KW-1185">Reference proteome</keyword>
<dbReference type="Gramene" id="Kaladp0067s0117.1.v1.1">
    <property type="protein sequence ID" value="Kaladp0067s0117.1.v1.1.CDS.1"/>
    <property type="gene ID" value="Kaladp0067s0117.v1.1"/>
</dbReference>
<dbReference type="InterPro" id="IPR019180">
    <property type="entry name" value="Oxidoreductase-like_N"/>
</dbReference>
<reference evidence="3" key="1">
    <citation type="submission" date="2021-01" db="UniProtKB">
        <authorList>
            <consortium name="EnsemblPlants"/>
        </authorList>
    </citation>
    <scope>IDENTIFICATION</scope>
</reference>
<dbReference type="PANTHER" id="PTHR21193">
    <property type="entry name" value="OXIDOREDUCTASE-LIKE DOMAIN-CONTAINING PROTEIN 1"/>
    <property type="match status" value="1"/>
</dbReference>
<organism evidence="3 4">
    <name type="scientific">Kalanchoe fedtschenkoi</name>
    <name type="common">Lavender scallops</name>
    <name type="synonym">South American air plant</name>
    <dbReference type="NCBI Taxonomy" id="63787"/>
    <lineage>
        <taxon>Eukaryota</taxon>
        <taxon>Viridiplantae</taxon>
        <taxon>Streptophyta</taxon>
        <taxon>Embryophyta</taxon>
        <taxon>Tracheophyta</taxon>
        <taxon>Spermatophyta</taxon>
        <taxon>Magnoliopsida</taxon>
        <taxon>eudicotyledons</taxon>
        <taxon>Gunneridae</taxon>
        <taxon>Pentapetalae</taxon>
        <taxon>Saxifragales</taxon>
        <taxon>Crassulaceae</taxon>
        <taxon>Kalanchoe</taxon>
    </lineage>
</organism>
<dbReference type="AlphaFoldDB" id="A0A7N0UFV5"/>
<feature type="region of interest" description="Disordered" evidence="1">
    <location>
        <begin position="1"/>
        <end position="26"/>
    </location>
</feature>
<evidence type="ECO:0000256" key="1">
    <source>
        <dbReference type="SAM" id="MobiDB-lite"/>
    </source>
</evidence>
<protein>
    <recommendedName>
        <fullName evidence="2">Oxidoreductase-like domain-containing protein</fullName>
    </recommendedName>
</protein>
<evidence type="ECO:0000313" key="3">
    <source>
        <dbReference type="EnsemblPlants" id="Kaladp0067s0117.1.v1.1.CDS.1"/>
    </source>
</evidence>
<dbReference type="PANTHER" id="PTHR21193:SF3">
    <property type="entry name" value="OXIDOREDUCTASE-LIKE DOMAIN-CONTAINING PROTEIN 1"/>
    <property type="match status" value="1"/>
</dbReference>
<feature type="compositionally biased region" description="Polar residues" evidence="1">
    <location>
        <begin position="1"/>
        <end position="14"/>
    </location>
</feature>
<dbReference type="EnsemblPlants" id="Kaladp0067s0117.1.v1.1">
    <property type="protein sequence ID" value="Kaladp0067s0117.1.v1.1.CDS.1"/>
    <property type="gene ID" value="Kaladp0067s0117.v1.1"/>
</dbReference>
<sequence>MESTNPFHLSSSTIRQRHQSSHNVRSAMLLRAASNLPRRSTIPARLTSVRIPDLKPAASYSAMVDPKEEKPAPVKPSEGEEEEKAVGTNKGAIGNVNPKEEARVPPPPEKPLPDDCCGSGCVRCVWDVYYDELEEYNKLYAHKS</sequence>
<feature type="region of interest" description="Disordered" evidence="1">
    <location>
        <begin position="60"/>
        <end position="112"/>
    </location>
</feature>
<dbReference type="Pfam" id="PF09791">
    <property type="entry name" value="Oxidored-like"/>
    <property type="match status" value="1"/>
</dbReference>
<accession>A0A7N0UFV5</accession>
<dbReference type="Proteomes" id="UP000594263">
    <property type="component" value="Unplaced"/>
</dbReference>
<proteinExistence type="predicted"/>